<comment type="subcellular location">
    <subcellularLocation>
        <location evidence="2">Cell membrane</location>
        <topology evidence="2">Multi-pass membrane protein</topology>
    </subcellularLocation>
</comment>
<evidence type="ECO:0000256" key="7">
    <source>
        <dbReference type="ARBA" id="ARBA00035120"/>
    </source>
</evidence>
<comment type="similarity">
    <text evidence="7">Belongs to the fluoride channel Fluc/FEX (TC 1.A.43) family.</text>
</comment>
<evidence type="ECO:0000256" key="9">
    <source>
        <dbReference type="SAM" id="MobiDB-lite"/>
    </source>
</evidence>
<evidence type="ECO:0000256" key="2">
    <source>
        <dbReference type="ARBA" id="ARBA00004651"/>
    </source>
</evidence>
<evidence type="ECO:0000256" key="8">
    <source>
        <dbReference type="ARBA" id="ARBA00035585"/>
    </source>
</evidence>
<keyword evidence="3" id="KW-1003">Cell membrane</keyword>
<comment type="catalytic activity">
    <reaction evidence="8">
        <text>fluoride(in) = fluoride(out)</text>
        <dbReference type="Rhea" id="RHEA:76159"/>
        <dbReference type="ChEBI" id="CHEBI:17051"/>
    </reaction>
    <physiologicalReaction direction="left-to-right" evidence="8">
        <dbReference type="Rhea" id="RHEA:76160"/>
    </physiologicalReaction>
</comment>
<evidence type="ECO:0000256" key="4">
    <source>
        <dbReference type="ARBA" id="ARBA00022692"/>
    </source>
</evidence>
<keyword evidence="5 10" id="KW-1133">Transmembrane helix</keyword>
<dbReference type="EMBL" id="JACMSC010000005">
    <property type="protein sequence ID" value="KAG6520332.1"/>
    <property type="molecule type" value="Genomic_DNA"/>
</dbReference>
<keyword evidence="4 10" id="KW-0812">Transmembrane</keyword>
<dbReference type="GO" id="GO:1903425">
    <property type="term" value="F:fluoride transmembrane transporter activity"/>
    <property type="evidence" value="ECO:0007669"/>
    <property type="project" value="TreeGrafter"/>
</dbReference>
<comment type="caution">
    <text evidence="11">The sequence shown here is derived from an EMBL/GenBank/DDBJ whole genome shotgun (WGS) entry which is preliminary data.</text>
</comment>
<feature type="transmembrane region" description="Helical" evidence="10">
    <location>
        <begin position="449"/>
        <end position="471"/>
    </location>
</feature>
<proteinExistence type="inferred from homology"/>
<protein>
    <recommendedName>
        <fullName evidence="13">CrcB-like protein</fullName>
    </recommendedName>
</protein>
<feature type="transmembrane region" description="Helical" evidence="10">
    <location>
        <begin position="292"/>
        <end position="310"/>
    </location>
</feature>
<feature type="transmembrane region" description="Helical" evidence="10">
    <location>
        <begin position="322"/>
        <end position="348"/>
    </location>
</feature>
<dbReference type="GO" id="GO:0005886">
    <property type="term" value="C:plasma membrane"/>
    <property type="evidence" value="ECO:0007669"/>
    <property type="project" value="UniProtKB-SubCell"/>
</dbReference>
<evidence type="ECO:0008006" key="13">
    <source>
        <dbReference type="Google" id="ProtNLM"/>
    </source>
</evidence>
<evidence type="ECO:0000256" key="6">
    <source>
        <dbReference type="ARBA" id="ARBA00023136"/>
    </source>
</evidence>
<evidence type="ECO:0000313" key="12">
    <source>
        <dbReference type="Proteomes" id="UP000734854"/>
    </source>
</evidence>
<accession>A0A8J5LA71</accession>
<keyword evidence="12" id="KW-1185">Reference proteome</keyword>
<feature type="compositionally biased region" description="Basic and acidic residues" evidence="9">
    <location>
        <begin position="1"/>
        <end position="11"/>
    </location>
</feature>
<evidence type="ECO:0000256" key="1">
    <source>
        <dbReference type="ARBA" id="ARBA00002598"/>
    </source>
</evidence>
<feature type="transmembrane region" description="Helical" evidence="10">
    <location>
        <begin position="483"/>
        <end position="506"/>
    </location>
</feature>
<dbReference type="PANTHER" id="PTHR28259:SF1">
    <property type="entry name" value="FLUORIDE EXPORT PROTEIN 1-RELATED"/>
    <property type="match status" value="1"/>
</dbReference>
<feature type="transmembrane region" description="Helical" evidence="10">
    <location>
        <begin position="518"/>
        <end position="542"/>
    </location>
</feature>
<dbReference type="PANTHER" id="PTHR28259">
    <property type="entry name" value="FLUORIDE EXPORT PROTEIN 1-RELATED"/>
    <property type="match status" value="1"/>
</dbReference>
<dbReference type="InterPro" id="IPR003691">
    <property type="entry name" value="FluC"/>
</dbReference>
<evidence type="ECO:0000256" key="5">
    <source>
        <dbReference type="ARBA" id="ARBA00022989"/>
    </source>
</evidence>
<reference evidence="11 12" key="1">
    <citation type="submission" date="2020-08" db="EMBL/GenBank/DDBJ databases">
        <title>Plant Genome Project.</title>
        <authorList>
            <person name="Zhang R.-G."/>
        </authorList>
    </citation>
    <scope>NUCLEOTIDE SEQUENCE [LARGE SCALE GENOMIC DNA]</scope>
    <source>
        <tissue evidence="11">Rhizome</tissue>
    </source>
</reference>
<gene>
    <name evidence="11" type="ORF">ZIOFF_017381</name>
</gene>
<dbReference type="Proteomes" id="UP000734854">
    <property type="component" value="Unassembled WGS sequence"/>
</dbReference>
<organism evidence="11 12">
    <name type="scientific">Zingiber officinale</name>
    <name type="common">Ginger</name>
    <name type="synonym">Amomum zingiber</name>
    <dbReference type="NCBI Taxonomy" id="94328"/>
    <lineage>
        <taxon>Eukaryota</taxon>
        <taxon>Viridiplantae</taxon>
        <taxon>Streptophyta</taxon>
        <taxon>Embryophyta</taxon>
        <taxon>Tracheophyta</taxon>
        <taxon>Spermatophyta</taxon>
        <taxon>Magnoliopsida</taxon>
        <taxon>Liliopsida</taxon>
        <taxon>Zingiberales</taxon>
        <taxon>Zingiberaceae</taxon>
        <taxon>Zingiber</taxon>
    </lineage>
</organism>
<feature type="transmembrane region" description="Helical" evidence="10">
    <location>
        <begin position="260"/>
        <end position="280"/>
    </location>
</feature>
<feature type="compositionally biased region" description="Polar residues" evidence="9">
    <location>
        <begin position="18"/>
        <end position="28"/>
    </location>
</feature>
<keyword evidence="6 10" id="KW-0472">Membrane</keyword>
<name>A0A8J5LA71_ZINOF</name>
<evidence type="ECO:0000313" key="11">
    <source>
        <dbReference type="EMBL" id="KAG6520332.1"/>
    </source>
</evidence>
<evidence type="ECO:0000256" key="10">
    <source>
        <dbReference type="SAM" id="Phobius"/>
    </source>
</evidence>
<feature type="transmembrane region" description="Helical" evidence="10">
    <location>
        <begin position="221"/>
        <end position="240"/>
    </location>
</feature>
<comment type="function">
    <text evidence="1">Fluoride channel required for the rapid expulsion of cytoplasmic fluoride.</text>
</comment>
<dbReference type="AlphaFoldDB" id="A0A8J5LA71"/>
<feature type="transmembrane region" description="Helical" evidence="10">
    <location>
        <begin position="382"/>
        <end position="398"/>
    </location>
</feature>
<dbReference type="OrthoDB" id="409792at2759"/>
<evidence type="ECO:0000256" key="3">
    <source>
        <dbReference type="ARBA" id="ARBA00022475"/>
    </source>
</evidence>
<dbReference type="Pfam" id="PF02537">
    <property type="entry name" value="CRCB"/>
    <property type="match status" value="2"/>
</dbReference>
<sequence>MEEHKKMHESLGGDAMSEITSPSAQSHSIRLRLDLSRQRDFLRTASMGRISATGSWRLGSIRPNLIIQGIPTNATTPAGTDGDRTRAVDIDENDQRPGSLCRMSTRGSWQSSVSFSSEHGDKVILPQELVDRVDSSLAQVGCRGTRIDNKENEDGLLTFADDALILSFDCQSKVVSLPSNVNPLSDEIVSPLPTDPMMSTKGNNQMSCTDKQYKLPFLLDYISYLSHLSIFGILGVYTRYLLQKLFGSDHLNLTGENNPLYLDLPSNMLGSFLMGWIGFVFKADILLVSDHLQVGLSTGYLGSLTTFSGWNQKMVESSSKGHWADAIAGIVLGIFLVNYSIIFGIGCAGRLHKRVIGRGDDSIRRRTSSLEKWRVDNFNKHVAILTAALLIWLLIWILSAEFFRLKLDDLSNSAVPWLAFLVGPPGVWTRWHLARLNGQGLGRKRMLKWLPIGTLLANVLAACIMAALATISKAVNTDRCTIIISGIQLGFLGCLSTVSTFAAEIYAMWKTGHGLNAFLYIAATITISFALGTLIYSVPVWIKDYR</sequence>
<feature type="region of interest" description="Disordered" evidence="9">
    <location>
        <begin position="1"/>
        <end position="28"/>
    </location>
</feature>